<dbReference type="Proteomes" id="UP000664132">
    <property type="component" value="Unassembled WGS sequence"/>
</dbReference>
<reference evidence="2" key="1">
    <citation type="submission" date="2021-02" db="EMBL/GenBank/DDBJ databases">
        <title>Genome sequence Cadophora malorum strain M34.</title>
        <authorList>
            <person name="Stefanovic E."/>
            <person name="Vu D."/>
            <person name="Scully C."/>
            <person name="Dijksterhuis J."/>
            <person name="Roader J."/>
            <person name="Houbraken J."/>
        </authorList>
    </citation>
    <scope>NUCLEOTIDE SEQUENCE</scope>
    <source>
        <strain evidence="2">M34</strain>
    </source>
</reference>
<dbReference type="Pfam" id="PF06985">
    <property type="entry name" value="HET"/>
    <property type="match status" value="1"/>
</dbReference>
<feature type="domain" description="Heterokaryon incompatibility" evidence="1">
    <location>
        <begin position="26"/>
        <end position="110"/>
    </location>
</feature>
<evidence type="ECO:0000313" key="2">
    <source>
        <dbReference type="EMBL" id="KAG4417504.1"/>
    </source>
</evidence>
<comment type="caution">
    <text evidence="2">The sequence shown here is derived from an EMBL/GenBank/DDBJ whole genome shotgun (WGS) entry which is preliminary data.</text>
</comment>
<organism evidence="2 3">
    <name type="scientific">Cadophora malorum</name>
    <dbReference type="NCBI Taxonomy" id="108018"/>
    <lineage>
        <taxon>Eukaryota</taxon>
        <taxon>Fungi</taxon>
        <taxon>Dikarya</taxon>
        <taxon>Ascomycota</taxon>
        <taxon>Pezizomycotina</taxon>
        <taxon>Leotiomycetes</taxon>
        <taxon>Helotiales</taxon>
        <taxon>Ploettnerulaceae</taxon>
        <taxon>Cadophora</taxon>
    </lineage>
</organism>
<keyword evidence="3" id="KW-1185">Reference proteome</keyword>
<dbReference type="OrthoDB" id="674604at2759"/>
<gene>
    <name evidence="2" type="ORF">IFR04_009387</name>
</gene>
<dbReference type="PANTHER" id="PTHR10622">
    <property type="entry name" value="HET DOMAIN-CONTAINING PROTEIN"/>
    <property type="match status" value="1"/>
</dbReference>
<proteinExistence type="predicted"/>
<evidence type="ECO:0000259" key="1">
    <source>
        <dbReference type="Pfam" id="PF06985"/>
    </source>
</evidence>
<evidence type="ECO:0000313" key="3">
    <source>
        <dbReference type="Proteomes" id="UP000664132"/>
    </source>
</evidence>
<dbReference type="PANTHER" id="PTHR10622:SF11">
    <property type="entry name" value="HET-DOMAIN-CONTAINING PROTEIN"/>
    <property type="match status" value="1"/>
</dbReference>
<dbReference type="AlphaFoldDB" id="A0A8H7TCT9"/>
<sequence>MRLLKCDPNGEFSFAEFFDDGIKPEYAILSHTWGPDEVTFKDFTGGNSKDKAGYSKIRFCGQQAASDSLQYFWVDTCCIDKSSSTELQEAINSMFLWYRNAAECYVYLSDVSLPLVDYFMNFTEAWELSFRNSRWFSRGWTLQELIAPASVGFYTKDGTLLGDKGSLEDIIHAITDIPVEALRGRPLPTFSVSERMAWAKSRETKREEDTIYSLLGIFDVHMPLLYSEGRDKALRRLYEEIGKLFQAKHLQFPRLLSSTLHYRITASIANSATHLFLVAKMRLTNFSCRQLMASPVKNASGLLPVKKHSTNISFLQLMASLVSNANWFLTVKKHSTNISVLQLMPSIVTNASGFLTAEMR</sequence>
<accession>A0A8H7TCT9</accession>
<name>A0A8H7TCT9_9HELO</name>
<protein>
    <recommendedName>
        <fullName evidence="1">Heterokaryon incompatibility domain-containing protein</fullName>
    </recommendedName>
</protein>
<dbReference type="InterPro" id="IPR010730">
    <property type="entry name" value="HET"/>
</dbReference>
<dbReference type="EMBL" id="JAFJYH010000153">
    <property type="protein sequence ID" value="KAG4417504.1"/>
    <property type="molecule type" value="Genomic_DNA"/>
</dbReference>